<evidence type="ECO:0000313" key="1">
    <source>
        <dbReference type="EMBL" id="KKL97156.1"/>
    </source>
</evidence>
<protein>
    <submittedName>
        <fullName evidence="1">Uncharacterized protein</fullName>
    </submittedName>
</protein>
<name>A0A0F9H2E3_9ZZZZ</name>
<proteinExistence type="predicted"/>
<comment type="caution">
    <text evidence="1">The sequence shown here is derived from an EMBL/GenBank/DDBJ whole genome shotgun (WGS) entry which is preliminary data.</text>
</comment>
<feature type="non-terminal residue" evidence="1">
    <location>
        <position position="26"/>
    </location>
</feature>
<dbReference type="AlphaFoldDB" id="A0A0F9H2E3"/>
<accession>A0A0F9H2E3</accession>
<organism evidence="1">
    <name type="scientific">marine sediment metagenome</name>
    <dbReference type="NCBI Taxonomy" id="412755"/>
    <lineage>
        <taxon>unclassified sequences</taxon>
        <taxon>metagenomes</taxon>
        <taxon>ecological metagenomes</taxon>
    </lineage>
</organism>
<sequence>MAFLWIVEFEEMATDINGYPVAVGVE</sequence>
<gene>
    <name evidence="1" type="ORF">LCGC14_1837260</name>
</gene>
<dbReference type="EMBL" id="LAZR01018234">
    <property type="protein sequence ID" value="KKL97156.1"/>
    <property type="molecule type" value="Genomic_DNA"/>
</dbReference>
<reference evidence="1" key="1">
    <citation type="journal article" date="2015" name="Nature">
        <title>Complex archaea that bridge the gap between prokaryotes and eukaryotes.</title>
        <authorList>
            <person name="Spang A."/>
            <person name="Saw J.H."/>
            <person name="Jorgensen S.L."/>
            <person name="Zaremba-Niedzwiedzka K."/>
            <person name="Martijn J."/>
            <person name="Lind A.E."/>
            <person name="van Eijk R."/>
            <person name="Schleper C."/>
            <person name="Guy L."/>
            <person name="Ettema T.J."/>
        </authorList>
    </citation>
    <scope>NUCLEOTIDE SEQUENCE</scope>
</reference>